<protein>
    <submittedName>
        <fullName evidence="6">Aminoacetone oxidase family FAD-binding enzyme</fullName>
    </submittedName>
</protein>
<dbReference type="Gene3D" id="1.10.8.260">
    <property type="entry name" value="HI0933 insert domain-like"/>
    <property type="match status" value="1"/>
</dbReference>
<proteinExistence type="predicted"/>
<comment type="cofactor">
    <cofactor evidence="1">
        <name>FAD</name>
        <dbReference type="ChEBI" id="CHEBI:57692"/>
    </cofactor>
</comment>
<dbReference type="InterPro" id="IPR023166">
    <property type="entry name" value="BaiN-like_dom_sf"/>
</dbReference>
<accession>A0A2G1VPH0</accession>
<dbReference type="AlphaFoldDB" id="A0A2G1VPH0"/>
<feature type="domain" description="RsdA/BaiN/AoA(So)-like insert" evidence="5">
    <location>
        <begin position="185"/>
        <end position="358"/>
    </location>
</feature>
<evidence type="ECO:0000256" key="1">
    <source>
        <dbReference type="ARBA" id="ARBA00001974"/>
    </source>
</evidence>
<dbReference type="InterPro" id="IPR057661">
    <property type="entry name" value="RsdA/BaiN/AoA(So)_Rossmann"/>
</dbReference>
<evidence type="ECO:0000256" key="2">
    <source>
        <dbReference type="ARBA" id="ARBA00022630"/>
    </source>
</evidence>
<evidence type="ECO:0000259" key="5">
    <source>
        <dbReference type="Pfam" id="PF22780"/>
    </source>
</evidence>
<keyword evidence="3" id="KW-0274">FAD</keyword>
<dbReference type="Gene3D" id="2.40.30.10">
    <property type="entry name" value="Translation factors"/>
    <property type="match status" value="1"/>
</dbReference>
<dbReference type="EMBL" id="NQXA01000015">
    <property type="protein sequence ID" value="PHQ28369.1"/>
    <property type="molecule type" value="Genomic_DNA"/>
</dbReference>
<sequence length="423" mass="46870">MNFDIIVIGGGASGFFSAINCAQLQPHLKIAILERGAEVLEKVRISGGGRCNVTHAVFEPKPLSGHYPRGRQELLGPFHSFMTGDTMQWFEDLGVSLKIEEDGRVFPVSDSSQSIINCFTEQAAKYDITVFKKTSVIKFEQQGSNWCVHSKGQKFTSQYLIIATGSNPKILQILKEMDFGIEPQVPSLFTFNITDDRIKGLAGLSTNAVVSLLDLDGNAVKMEKGGVFDGEAQGQVLITHWGLSGPGILKLSAWGARTLNELRYQFKILINWLPELSLEEASEQLNQFRFDLAKQQISTYAPLDIPKRLWQRLVESSDITPGKKWADLSAAEITSLSHELNRGIFRVSGKSTFKEEFVTAGGVDLKEIDFRSFRSKNYNNLYLVGEVLNIDAITGGFNFQNAWTGGFIAARDIARRVSEMAAS</sequence>
<dbReference type="Pfam" id="PF22780">
    <property type="entry name" value="HI0933_like_1st"/>
    <property type="match status" value="1"/>
</dbReference>
<dbReference type="InterPro" id="IPR004792">
    <property type="entry name" value="BaiN-like"/>
</dbReference>
<keyword evidence="7" id="KW-1185">Reference proteome</keyword>
<feature type="domain" description="RsdA/BaiN/AoA(So)-like Rossmann fold-like" evidence="4">
    <location>
        <begin position="4"/>
        <end position="411"/>
    </location>
</feature>
<dbReference type="Gene3D" id="3.50.50.60">
    <property type="entry name" value="FAD/NAD(P)-binding domain"/>
    <property type="match status" value="1"/>
</dbReference>
<dbReference type="InterPro" id="IPR036188">
    <property type="entry name" value="FAD/NAD-bd_sf"/>
</dbReference>
<dbReference type="RefSeq" id="WP_099647231.1">
    <property type="nucleotide sequence ID" value="NZ_KZ319297.1"/>
</dbReference>
<evidence type="ECO:0000313" key="7">
    <source>
        <dbReference type="Proteomes" id="UP000229433"/>
    </source>
</evidence>
<dbReference type="PRINTS" id="PR00411">
    <property type="entry name" value="PNDRDTASEI"/>
</dbReference>
<dbReference type="OrthoDB" id="9773233at2"/>
<dbReference type="NCBIfam" id="TIGR00275">
    <property type="entry name" value="aminoacetone oxidase family FAD-binding enzyme"/>
    <property type="match status" value="1"/>
</dbReference>
<reference evidence="6 7" key="1">
    <citation type="submission" date="2017-08" db="EMBL/GenBank/DDBJ databases">
        <title>The whole genome shortgun sequences of strain Leeuwenhoekiella nanhaiensis G18 from the South China Sea.</title>
        <authorList>
            <person name="Liu Q."/>
        </authorList>
    </citation>
    <scope>NUCLEOTIDE SEQUENCE [LARGE SCALE GENOMIC DNA]</scope>
    <source>
        <strain evidence="6 7">G18</strain>
    </source>
</reference>
<dbReference type="InterPro" id="IPR055178">
    <property type="entry name" value="RsdA/BaiN/AoA(So)-like_dom"/>
</dbReference>
<gene>
    <name evidence="6" type="ORF">CJ305_15610</name>
</gene>
<evidence type="ECO:0000256" key="3">
    <source>
        <dbReference type="ARBA" id="ARBA00022827"/>
    </source>
</evidence>
<dbReference type="PRINTS" id="PR00368">
    <property type="entry name" value="FADPNR"/>
</dbReference>
<dbReference type="SUPFAM" id="SSF160996">
    <property type="entry name" value="HI0933 insert domain-like"/>
    <property type="match status" value="1"/>
</dbReference>
<comment type="caution">
    <text evidence="6">The sequence shown here is derived from an EMBL/GenBank/DDBJ whole genome shotgun (WGS) entry which is preliminary data.</text>
</comment>
<dbReference type="PANTHER" id="PTHR42887">
    <property type="entry name" value="OS12G0638800 PROTEIN"/>
    <property type="match status" value="1"/>
</dbReference>
<dbReference type="Proteomes" id="UP000229433">
    <property type="component" value="Unassembled WGS sequence"/>
</dbReference>
<evidence type="ECO:0000259" key="4">
    <source>
        <dbReference type="Pfam" id="PF03486"/>
    </source>
</evidence>
<dbReference type="Pfam" id="PF03486">
    <property type="entry name" value="HI0933_like"/>
    <property type="match status" value="1"/>
</dbReference>
<dbReference type="PANTHER" id="PTHR42887:SF2">
    <property type="entry name" value="OS12G0638800 PROTEIN"/>
    <property type="match status" value="1"/>
</dbReference>
<organism evidence="6 7">
    <name type="scientific">Leeuwenhoekiella nanhaiensis</name>
    <dbReference type="NCBI Taxonomy" id="1655491"/>
    <lineage>
        <taxon>Bacteria</taxon>
        <taxon>Pseudomonadati</taxon>
        <taxon>Bacteroidota</taxon>
        <taxon>Flavobacteriia</taxon>
        <taxon>Flavobacteriales</taxon>
        <taxon>Flavobacteriaceae</taxon>
        <taxon>Leeuwenhoekiella</taxon>
    </lineage>
</organism>
<evidence type="ECO:0000313" key="6">
    <source>
        <dbReference type="EMBL" id="PHQ28369.1"/>
    </source>
</evidence>
<keyword evidence="2" id="KW-0285">Flavoprotein</keyword>
<dbReference type="SUPFAM" id="SSF51905">
    <property type="entry name" value="FAD/NAD(P)-binding domain"/>
    <property type="match status" value="1"/>
</dbReference>
<name>A0A2G1VPH0_9FLAO</name>